<feature type="region of interest" description="Disordered" evidence="2">
    <location>
        <begin position="339"/>
        <end position="386"/>
    </location>
</feature>
<dbReference type="InterPro" id="IPR002498">
    <property type="entry name" value="PInositol-4-P-4/5-kinase_core"/>
</dbReference>
<feature type="region of interest" description="Disordered" evidence="2">
    <location>
        <begin position="500"/>
        <end position="528"/>
    </location>
</feature>
<dbReference type="GO" id="GO:0016308">
    <property type="term" value="F:1-phosphatidylinositol-4-phosphate 5-kinase activity"/>
    <property type="evidence" value="ECO:0007669"/>
    <property type="project" value="TreeGrafter"/>
</dbReference>
<accession>A0A8T0CY59</accession>
<dbReference type="Gene3D" id="3.30.810.10">
    <property type="entry name" value="2-Layer Sandwich"/>
    <property type="match status" value="1"/>
</dbReference>
<keyword evidence="1" id="KW-0418">Kinase</keyword>
<feature type="compositionally biased region" description="Low complexity" evidence="2">
    <location>
        <begin position="146"/>
        <end position="159"/>
    </location>
</feature>
<dbReference type="Pfam" id="PF01504">
    <property type="entry name" value="PIP5K"/>
    <property type="match status" value="1"/>
</dbReference>
<dbReference type="PROSITE" id="PS51455">
    <property type="entry name" value="PIPK"/>
    <property type="match status" value="1"/>
</dbReference>
<feature type="compositionally biased region" description="Basic residues" evidence="2">
    <location>
        <begin position="519"/>
        <end position="528"/>
    </location>
</feature>
<gene>
    <name evidence="4" type="ORF">P879_05835</name>
</gene>
<feature type="region of interest" description="Disordered" evidence="2">
    <location>
        <begin position="402"/>
        <end position="466"/>
    </location>
</feature>
<feature type="region of interest" description="Disordered" evidence="2">
    <location>
        <begin position="146"/>
        <end position="169"/>
    </location>
</feature>
<dbReference type="AlphaFoldDB" id="A0A8T0CY59"/>
<dbReference type="OrthoDB" id="6265430at2759"/>
<evidence type="ECO:0000313" key="4">
    <source>
        <dbReference type="EMBL" id="KAF8560590.1"/>
    </source>
</evidence>
<dbReference type="GO" id="GO:0005886">
    <property type="term" value="C:plasma membrane"/>
    <property type="evidence" value="ECO:0007669"/>
    <property type="project" value="TreeGrafter"/>
</dbReference>
<evidence type="ECO:0000256" key="2">
    <source>
        <dbReference type="SAM" id="MobiDB-lite"/>
    </source>
</evidence>
<evidence type="ECO:0000256" key="1">
    <source>
        <dbReference type="PROSITE-ProRule" id="PRU00781"/>
    </source>
</evidence>
<protein>
    <recommendedName>
        <fullName evidence="3">PIPK domain-containing protein</fullName>
    </recommendedName>
</protein>
<feature type="compositionally biased region" description="Basic and acidic residues" evidence="2">
    <location>
        <begin position="420"/>
        <end position="437"/>
    </location>
</feature>
<reference evidence="4 5" key="1">
    <citation type="submission" date="2019-07" db="EMBL/GenBank/DDBJ databases">
        <title>Annotation for the trematode Paragonimus westermani.</title>
        <authorList>
            <person name="Choi Y.-J."/>
        </authorList>
    </citation>
    <scope>NUCLEOTIDE SEQUENCE [LARGE SCALE GENOMIC DNA]</scope>
    <source>
        <strain evidence="4">180907_Pwestermani</strain>
    </source>
</reference>
<keyword evidence="5" id="KW-1185">Reference proteome</keyword>
<feature type="compositionally biased region" description="Polar residues" evidence="2">
    <location>
        <begin position="402"/>
        <end position="417"/>
    </location>
</feature>
<proteinExistence type="predicted"/>
<dbReference type="Proteomes" id="UP000699462">
    <property type="component" value="Unassembled WGS sequence"/>
</dbReference>
<feature type="domain" description="PIPK" evidence="3">
    <location>
        <begin position="1"/>
        <end position="305"/>
    </location>
</feature>
<dbReference type="PANTHER" id="PTHR23086:SF101">
    <property type="entry name" value="LP03320P-RELATED"/>
    <property type="match status" value="1"/>
</dbReference>
<sequence>MNNLLPSSVRIHDKYDLKGSTYRRRASDKELARDSPTLKDLDFRERHPDGIWLEAETYDALIKTIEQDCLVLESLQIMDYSLLLGIHNLDQAKRDRKAAAQTSGLAPVAASGGDEFEGPTINANHNGFHPEVASSQRDIVEPVRSSFNSNSSMTTAASSRSHHYRVPPGADGERIIPVGSLTDPVNQAQASSPSSNFQRGTSRARSGKRLAAYCTAMESIEASSKPVELEKEELGLIPSGGIPARSSTGDRLLLYMGIIDILQSYRLAKKLEHGLFALAIDGETVSVAPPNFYSQRFQEFLSRRVFKRIQSLDQPTLLGPNAMRFRRFVELAMKKSATKRATVPGRQLSSVQSIDNSEAGPQPQIIPRPALPFSRNHNSPLHSSKPIRHAYSTHSLLIPSSFLGSDSPSPNTQSGNRTLHHTDRTRTISHPSSRDGDSVGSSMGPDSTGGPRGAATEKAPGDGRSRELHLRPDAVALAPLPIDLVRGSAGRHFHTRLVDSQRRARSTLQLPQPQQQQHQHYHQSASRRRWPSHILNELVVDISRSSSMFSLDSSTTSSSDSMLAGLSMSDLHTPQCVQRLNSGNPSIVTPSAPKTFIITSTNRKTGSNTKPSSTRLIIERETSKISDAHELRNSNPLVKVERIDPSFDPIPSTSSSLNPLSHIPLGRSKQHSVTRISSPAIPSHLSQADSLDYFMQDAALRFREKAYDPYGLVRKNLGDSLNGRSVASVISFTNASSGNSQASSGQFSLTSTRSFSCTRTFDRRRRTKQARIAR</sequence>
<name>A0A8T0CY59_9TREM</name>
<organism evidence="4 5">
    <name type="scientific">Paragonimus westermani</name>
    <dbReference type="NCBI Taxonomy" id="34504"/>
    <lineage>
        <taxon>Eukaryota</taxon>
        <taxon>Metazoa</taxon>
        <taxon>Spiralia</taxon>
        <taxon>Lophotrochozoa</taxon>
        <taxon>Platyhelminthes</taxon>
        <taxon>Trematoda</taxon>
        <taxon>Digenea</taxon>
        <taxon>Plagiorchiida</taxon>
        <taxon>Troglotremata</taxon>
        <taxon>Troglotrematidae</taxon>
        <taxon>Paragonimus</taxon>
    </lineage>
</organism>
<feature type="region of interest" description="Disordered" evidence="2">
    <location>
        <begin position="184"/>
        <end position="203"/>
    </location>
</feature>
<dbReference type="GO" id="GO:0005524">
    <property type="term" value="F:ATP binding"/>
    <property type="evidence" value="ECO:0007669"/>
    <property type="project" value="UniProtKB-UniRule"/>
</dbReference>
<dbReference type="PANTHER" id="PTHR23086">
    <property type="entry name" value="PHOSPHATIDYLINOSITOL-4-PHOSPHATE 5-KINASE"/>
    <property type="match status" value="1"/>
</dbReference>
<keyword evidence="1" id="KW-0067">ATP-binding</keyword>
<keyword evidence="1" id="KW-0547">Nucleotide-binding</keyword>
<feature type="compositionally biased region" description="Low complexity" evidence="2">
    <location>
        <begin position="508"/>
        <end position="518"/>
    </location>
</feature>
<evidence type="ECO:0000259" key="3">
    <source>
        <dbReference type="PROSITE" id="PS51455"/>
    </source>
</evidence>
<dbReference type="EMBL" id="JTDF01022376">
    <property type="protein sequence ID" value="KAF8560590.1"/>
    <property type="molecule type" value="Genomic_DNA"/>
</dbReference>
<dbReference type="SMART" id="SM00330">
    <property type="entry name" value="PIPKc"/>
    <property type="match status" value="1"/>
</dbReference>
<dbReference type="InterPro" id="IPR023610">
    <property type="entry name" value="PInositol-4/5-P-5/4-kinase"/>
</dbReference>
<evidence type="ECO:0000313" key="5">
    <source>
        <dbReference type="Proteomes" id="UP000699462"/>
    </source>
</evidence>
<feature type="compositionally biased region" description="Polar residues" evidence="2">
    <location>
        <begin position="347"/>
        <end position="356"/>
    </location>
</feature>
<dbReference type="GO" id="GO:0046854">
    <property type="term" value="P:phosphatidylinositol phosphate biosynthetic process"/>
    <property type="evidence" value="ECO:0007669"/>
    <property type="project" value="TreeGrafter"/>
</dbReference>
<keyword evidence="1" id="KW-0808">Transferase</keyword>
<dbReference type="SUPFAM" id="SSF56104">
    <property type="entry name" value="SAICAR synthase-like"/>
    <property type="match status" value="1"/>
</dbReference>
<comment type="caution">
    <text evidence="4">The sequence shown here is derived from an EMBL/GenBank/DDBJ whole genome shotgun (WGS) entry which is preliminary data.</text>
</comment>
<dbReference type="InterPro" id="IPR027483">
    <property type="entry name" value="PInositol-4-P-4/5-kinase_C_sf"/>
</dbReference>